<feature type="coiled-coil region" evidence="1">
    <location>
        <begin position="72"/>
        <end position="141"/>
    </location>
</feature>
<dbReference type="EMBL" id="UINC01038420">
    <property type="protein sequence ID" value="SVB35413.1"/>
    <property type="molecule type" value="Genomic_DNA"/>
</dbReference>
<dbReference type="AlphaFoldDB" id="A0A382DCR5"/>
<sequence length="246" mass="28680">MNMIQLEQTNSHYLLSIPQALMARAKKIKPRQWDPLGLVWKYPRNEDTYELLLDEFENDIEKVVITPPNNINTEESQKLAKKNKTISDLQKKVKSLESNLSLIKDQRDQYLSSIIQLTKKVEHLKNEDNDLEKNIKKFAKLCIGNDHLFSNIIEEIEFDNTLPIELQKKLSNILKSKLNPINPSIDFIDLISLAKDKKLLSNDAIHLLHIIRRQRNLFAHNLIEPKTRLMRVIYVIAAFSLLSSEF</sequence>
<keyword evidence="1" id="KW-0175">Coiled coil</keyword>
<gene>
    <name evidence="2" type="ORF">METZ01_LOCUS188267</name>
</gene>
<proteinExistence type="predicted"/>
<evidence type="ECO:0000256" key="1">
    <source>
        <dbReference type="SAM" id="Coils"/>
    </source>
</evidence>
<name>A0A382DCR5_9ZZZZ</name>
<evidence type="ECO:0000313" key="2">
    <source>
        <dbReference type="EMBL" id="SVB35413.1"/>
    </source>
</evidence>
<protein>
    <submittedName>
        <fullName evidence="2">Uncharacterized protein</fullName>
    </submittedName>
</protein>
<organism evidence="2">
    <name type="scientific">marine metagenome</name>
    <dbReference type="NCBI Taxonomy" id="408172"/>
    <lineage>
        <taxon>unclassified sequences</taxon>
        <taxon>metagenomes</taxon>
        <taxon>ecological metagenomes</taxon>
    </lineage>
</organism>
<accession>A0A382DCR5</accession>
<reference evidence="2" key="1">
    <citation type="submission" date="2018-05" db="EMBL/GenBank/DDBJ databases">
        <authorList>
            <person name="Lanie J.A."/>
            <person name="Ng W.-L."/>
            <person name="Kazmierczak K.M."/>
            <person name="Andrzejewski T.M."/>
            <person name="Davidsen T.M."/>
            <person name="Wayne K.J."/>
            <person name="Tettelin H."/>
            <person name="Glass J.I."/>
            <person name="Rusch D."/>
            <person name="Podicherti R."/>
            <person name="Tsui H.-C.T."/>
            <person name="Winkler M.E."/>
        </authorList>
    </citation>
    <scope>NUCLEOTIDE SEQUENCE</scope>
</reference>